<protein>
    <submittedName>
        <fullName evidence="1">Uncharacterized protein</fullName>
    </submittedName>
</protein>
<dbReference type="EMBL" id="CACTIH010001939">
    <property type="protein sequence ID" value="CAA2969383.1"/>
    <property type="molecule type" value="Genomic_DNA"/>
</dbReference>
<evidence type="ECO:0000313" key="2">
    <source>
        <dbReference type="Proteomes" id="UP000594638"/>
    </source>
</evidence>
<gene>
    <name evidence="1" type="ORF">OLEA9_A085177</name>
</gene>
<comment type="caution">
    <text evidence="1">The sequence shown here is derived from an EMBL/GenBank/DDBJ whole genome shotgun (WGS) entry which is preliminary data.</text>
</comment>
<dbReference type="AlphaFoldDB" id="A0A8S0QNY5"/>
<evidence type="ECO:0000313" key="1">
    <source>
        <dbReference type="EMBL" id="CAA2969383.1"/>
    </source>
</evidence>
<accession>A0A8S0QNY5</accession>
<dbReference type="Gramene" id="OE9A085177T1">
    <property type="protein sequence ID" value="OE9A085177C1"/>
    <property type="gene ID" value="OE9A085177"/>
</dbReference>
<name>A0A8S0QNY5_OLEEU</name>
<sequence>MRAKIAKKKLFVIDESTRSSHSNDNRVFELPDSYKLKIMTRNSGSKIIVNVQKPFCPLPRQRSCDSHVTNSTGENNKIAARVKRDLKGDAIYTEEDQRWQSGIPHFAVGVVLIFV</sequence>
<keyword evidence="2" id="KW-1185">Reference proteome</keyword>
<reference evidence="1 2" key="1">
    <citation type="submission" date="2019-12" db="EMBL/GenBank/DDBJ databases">
        <authorList>
            <person name="Alioto T."/>
            <person name="Alioto T."/>
            <person name="Gomez Garrido J."/>
        </authorList>
    </citation>
    <scope>NUCLEOTIDE SEQUENCE [LARGE SCALE GENOMIC DNA]</scope>
</reference>
<organism evidence="1 2">
    <name type="scientific">Olea europaea subsp. europaea</name>
    <dbReference type="NCBI Taxonomy" id="158383"/>
    <lineage>
        <taxon>Eukaryota</taxon>
        <taxon>Viridiplantae</taxon>
        <taxon>Streptophyta</taxon>
        <taxon>Embryophyta</taxon>
        <taxon>Tracheophyta</taxon>
        <taxon>Spermatophyta</taxon>
        <taxon>Magnoliopsida</taxon>
        <taxon>eudicotyledons</taxon>
        <taxon>Gunneridae</taxon>
        <taxon>Pentapetalae</taxon>
        <taxon>asterids</taxon>
        <taxon>lamiids</taxon>
        <taxon>Lamiales</taxon>
        <taxon>Oleaceae</taxon>
        <taxon>Oleeae</taxon>
        <taxon>Olea</taxon>
    </lineage>
</organism>
<proteinExistence type="predicted"/>
<dbReference type="Proteomes" id="UP000594638">
    <property type="component" value="Unassembled WGS sequence"/>
</dbReference>